<evidence type="ECO:0000256" key="1">
    <source>
        <dbReference type="SAM" id="Phobius"/>
    </source>
</evidence>
<feature type="transmembrane region" description="Helical" evidence="1">
    <location>
        <begin position="211"/>
        <end position="233"/>
    </location>
</feature>
<proteinExistence type="predicted"/>
<keyword evidence="1" id="KW-0472">Membrane</keyword>
<feature type="transmembrane region" description="Helical" evidence="1">
    <location>
        <begin position="134"/>
        <end position="160"/>
    </location>
</feature>
<dbReference type="RefSeq" id="WP_106058282.1">
    <property type="nucleotide sequence ID" value="NZ_PVXQ01000002.1"/>
</dbReference>
<accession>A0A2T0BKB9</accession>
<keyword evidence="3" id="KW-1185">Reference proteome</keyword>
<feature type="transmembrane region" description="Helical" evidence="1">
    <location>
        <begin position="106"/>
        <end position="128"/>
    </location>
</feature>
<gene>
    <name evidence="2" type="ORF">CLVI_02330</name>
</gene>
<dbReference type="OrthoDB" id="1551065at2"/>
<dbReference type="EMBL" id="PVXQ01000002">
    <property type="protein sequence ID" value="PRR84307.1"/>
    <property type="molecule type" value="Genomic_DNA"/>
</dbReference>
<reference evidence="2 3" key="1">
    <citation type="submission" date="2018-03" db="EMBL/GenBank/DDBJ databases">
        <title>Genome sequence of Clostridium vincentii DSM 10228.</title>
        <authorList>
            <person name="Poehlein A."/>
            <person name="Daniel R."/>
        </authorList>
    </citation>
    <scope>NUCLEOTIDE SEQUENCE [LARGE SCALE GENOMIC DNA]</scope>
    <source>
        <strain evidence="2 3">DSM 10228</strain>
    </source>
</reference>
<keyword evidence="1" id="KW-0812">Transmembrane</keyword>
<feature type="transmembrane region" description="Helical" evidence="1">
    <location>
        <begin position="172"/>
        <end position="191"/>
    </location>
</feature>
<evidence type="ECO:0000313" key="3">
    <source>
        <dbReference type="Proteomes" id="UP000239471"/>
    </source>
</evidence>
<dbReference type="AlphaFoldDB" id="A0A2T0BKB9"/>
<organism evidence="2 3">
    <name type="scientific">Clostridium vincentii</name>
    <dbReference type="NCBI Taxonomy" id="52704"/>
    <lineage>
        <taxon>Bacteria</taxon>
        <taxon>Bacillati</taxon>
        <taxon>Bacillota</taxon>
        <taxon>Clostridia</taxon>
        <taxon>Eubacteriales</taxon>
        <taxon>Clostridiaceae</taxon>
        <taxon>Clostridium</taxon>
    </lineage>
</organism>
<sequence>MKAVWISFKQLLQQMASDAMLVIICFAPFLCGAVIYFGIPVIEEIVTGYFGKAEIITPYYLIFDLMMAVLASMLFCFVSAMIVLGEIDDNISGYMFLTPLGKRGYLISRFGIPTLMSMIITMIILSIFSLTEMSFFMIIEIAVLASIIGMLIAFMIVALATNKVEGMAVSKLSGFLIMGAFGPFFLIGNNQYILSILPTFWMAKFAMTGSIIYMAITLFESAFWIFVLLKLFLKKLS</sequence>
<feature type="transmembrane region" description="Helical" evidence="1">
    <location>
        <begin position="20"/>
        <end position="39"/>
    </location>
</feature>
<comment type="caution">
    <text evidence="2">The sequence shown here is derived from an EMBL/GenBank/DDBJ whole genome shotgun (WGS) entry which is preliminary data.</text>
</comment>
<evidence type="ECO:0000313" key="2">
    <source>
        <dbReference type="EMBL" id="PRR84307.1"/>
    </source>
</evidence>
<dbReference type="Proteomes" id="UP000239471">
    <property type="component" value="Unassembled WGS sequence"/>
</dbReference>
<feature type="transmembrane region" description="Helical" evidence="1">
    <location>
        <begin position="59"/>
        <end position="85"/>
    </location>
</feature>
<name>A0A2T0BKB9_9CLOT</name>
<keyword evidence="1" id="KW-1133">Transmembrane helix</keyword>
<protein>
    <submittedName>
        <fullName evidence="2">Fluoroquinolones export permease protein</fullName>
    </submittedName>
</protein>